<evidence type="ECO:0000256" key="3">
    <source>
        <dbReference type="ARBA" id="ARBA00022777"/>
    </source>
</evidence>
<accession>A0A1Y1KXF0</accession>
<dbReference type="Gene3D" id="1.10.510.10">
    <property type="entry name" value="Transferase(Phosphotransferase) domain 1"/>
    <property type="match status" value="2"/>
</dbReference>
<dbReference type="GO" id="GO:0005524">
    <property type="term" value="F:ATP binding"/>
    <property type="evidence" value="ECO:0007669"/>
    <property type="project" value="UniProtKB-UniRule"/>
</dbReference>
<comment type="similarity">
    <text evidence="5">Belongs to the protein kinase superfamily. Ser/Thr protein kinase family. GCN2 subfamily.</text>
</comment>
<evidence type="ECO:0000256" key="4">
    <source>
        <dbReference type="ARBA" id="ARBA00022840"/>
    </source>
</evidence>
<organism evidence="8">
    <name type="scientific">Photinus pyralis</name>
    <name type="common">Common eastern firefly</name>
    <name type="synonym">Lampyris pyralis</name>
    <dbReference type="NCBI Taxonomy" id="7054"/>
    <lineage>
        <taxon>Eukaryota</taxon>
        <taxon>Metazoa</taxon>
        <taxon>Ecdysozoa</taxon>
        <taxon>Arthropoda</taxon>
        <taxon>Hexapoda</taxon>
        <taxon>Insecta</taxon>
        <taxon>Pterygota</taxon>
        <taxon>Neoptera</taxon>
        <taxon>Endopterygota</taxon>
        <taxon>Coleoptera</taxon>
        <taxon>Polyphaga</taxon>
        <taxon>Elateriformia</taxon>
        <taxon>Elateroidea</taxon>
        <taxon>Lampyridae</taxon>
        <taxon>Lampyrinae</taxon>
        <taxon>Photinus</taxon>
    </lineage>
</organism>
<keyword evidence="1" id="KW-0808">Transferase</keyword>
<dbReference type="InterPro" id="IPR000719">
    <property type="entry name" value="Prot_kinase_dom"/>
</dbReference>
<dbReference type="SMART" id="SM00220">
    <property type="entry name" value="S_TKc"/>
    <property type="match status" value="1"/>
</dbReference>
<evidence type="ECO:0000256" key="5">
    <source>
        <dbReference type="ARBA" id="ARBA00037982"/>
    </source>
</evidence>
<dbReference type="SUPFAM" id="SSF55681">
    <property type="entry name" value="Class II aaRS and biotin synthetases"/>
    <property type="match status" value="1"/>
</dbReference>
<dbReference type="SUPFAM" id="SSF56112">
    <property type="entry name" value="Protein kinase-like (PK-like)"/>
    <property type="match status" value="2"/>
</dbReference>
<dbReference type="GO" id="GO:0005829">
    <property type="term" value="C:cytosol"/>
    <property type="evidence" value="ECO:0007669"/>
    <property type="project" value="TreeGrafter"/>
</dbReference>
<dbReference type="InterPro" id="IPR011009">
    <property type="entry name" value="Kinase-like_dom_sf"/>
</dbReference>
<evidence type="ECO:0000256" key="2">
    <source>
        <dbReference type="ARBA" id="ARBA00022741"/>
    </source>
</evidence>
<feature type="binding site" evidence="6">
    <location>
        <position position="322"/>
    </location>
    <ligand>
        <name>ATP</name>
        <dbReference type="ChEBI" id="CHEBI:30616"/>
    </ligand>
</feature>
<keyword evidence="2 6" id="KW-0547">Nucleotide-binding</keyword>
<protein>
    <recommendedName>
        <fullName evidence="7">Protein kinase domain-containing protein</fullName>
    </recommendedName>
</protein>
<evidence type="ECO:0000259" key="7">
    <source>
        <dbReference type="PROSITE" id="PS50011"/>
    </source>
</evidence>
<evidence type="ECO:0000256" key="6">
    <source>
        <dbReference type="PROSITE-ProRule" id="PRU10141"/>
    </source>
</evidence>
<dbReference type="PANTHER" id="PTHR11042">
    <property type="entry name" value="EUKARYOTIC TRANSLATION INITIATION FACTOR 2-ALPHA KINASE EIF2-ALPHA KINASE -RELATED"/>
    <property type="match status" value="1"/>
</dbReference>
<dbReference type="PANTHER" id="PTHR11042:SF136">
    <property type="entry name" value="EIF-2-ALPHA KINASE GCN2"/>
    <property type="match status" value="1"/>
</dbReference>
<dbReference type="InterPro" id="IPR008271">
    <property type="entry name" value="Ser/Thr_kinase_AS"/>
</dbReference>
<dbReference type="PROSITE" id="PS50011">
    <property type="entry name" value="PROTEIN_KINASE_DOM"/>
    <property type="match status" value="1"/>
</dbReference>
<dbReference type="PROSITE" id="PS00107">
    <property type="entry name" value="PROTEIN_KINASE_ATP"/>
    <property type="match status" value="1"/>
</dbReference>
<feature type="domain" description="Protein kinase" evidence="7">
    <location>
        <begin position="293"/>
        <end position="640"/>
    </location>
</feature>
<dbReference type="EMBL" id="GEZM01071087">
    <property type="protein sequence ID" value="JAV66089.1"/>
    <property type="molecule type" value="Transcribed_RNA"/>
</dbReference>
<dbReference type="InterPro" id="IPR045864">
    <property type="entry name" value="aa-tRNA-synth_II/BPL/LPL"/>
</dbReference>
<keyword evidence="4 6" id="KW-0067">ATP-binding</keyword>
<dbReference type="InterPro" id="IPR017441">
    <property type="entry name" value="Protein_kinase_ATP_BS"/>
</dbReference>
<dbReference type="AlphaFoldDB" id="A0A1Y1KXF0"/>
<dbReference type="GO" id="GO:0005634">
    <property type="term" value="C:nucleus"/>
    <property type="evidence" value="ECO:0007669"/>
    <property type="project" value="TreeGrafter"/>
</dbReference>
<proteinExistence type="inferred from homology"/>
<dbReference type="GO" id="GO:0004694">
    <property type="term" value="F:eukaryotic translation initiation factor 2alpha kinase activity"/>
    <property type="evidence" value="ECO:0007669"/>
    <property type="project" value="TreeGrafter"/>
</dbReference>
<evidence type="ECO:0000313" key="8">
    <source>
        <dbReference type="EMBL" id="JAV66089.1"/>
    </source>
</evidence>
<evidence type="ECO:0000256" key="1">
    <source>
        <dbReference type="ARBA" id="ARBA00022679"/>
    </source>
</evidence>
<dbReference type="CDD" id="cd14046">
    <property type="entry name" value="STKc_EIF2AK4_GCN2_rpt2"/>
    <property type="match status" value="1"/>
</dbReference>
<dbReference type="InterPro" id="IPR050339">
    <property type="entry name" value="CC_SR_Kinase"/>
</dbReference>
<keyword evidence="3" id="KW-0418">Kinase</keyword>
<reference evidence="8" key="1">
    <citation type="journal article" date="2016" name="Sci. Rep.">
        <title>Molecular characterization of firefly nuptial gifts: a multi-omics approach sheds light on postcopulatory sexual selection.</title>
        <authorList>
            <person name="Al-Wathiqui N."/>
            <person name="Fallon T.R."/>
            <person name="South A."/>
            <person name="Weng J.K."/>
            <person name="Lewis S.M."/>
        </authorList>
    </citation>
    <scope>NUCLEOTIDE SEQUENCE</scope>
</reference>
<name>A0A1Y1KXF0_PHOPY</name>
<sequence>MDYLDEIEDISVTINESCNSMKRLTGTKLITFAKGNCVVLKGACVDIGTSYKSYNAMDIHTGELYVIKEVLIATREKESCEQYLLKLTDLQHDNLFELKSFQFEHIDEGNWFLYILQKFDFGFLSMSLMSQKNISITNDMLKNITKNILSVIRYITIKEIDCISILASSVFIDNQGNVKVCNFGLDTFLTSCSNVDLSNQEKRNTLNLLADMLAALHGGDIILTFSEHFQEFLNKCRSATSCDLSVVEELLSHSFIQEPCVASSCTQLQNKSFDDDNSRFALERKCSRIESDFEIGCELGKGSFGKIYKVKDKVDEKYYALKVINLTTNHKENEKTIKEAKFLADLQHENIVRYYNSWTDDVLDDNIHDYYHSSPSTNDDDLDDTSLSGSNFHQSSLSSTSAGFIVDTSFDGLEDNELPVDQMDGGECNGFNALPSHIDRKALYIKMEFCESNTLESAIAKNLYLDENRIWRFLKEIVEGLHYIHNKNIIHRDLKPPNIFLDSNDHVKIGDFGLATTNQLYPSQDVEANSSQNGSYEVVYGTYYYRAPELSSSHTIIRDPKLDMYSLGVILFEMCYPPLVGHERHEVLKDLRSANIKFPSDFDFSLRHQQEILIRKLLNHDPEKRPNCHELRNSNCIPSLEEDERKMLMIRTLIDNPQSRMNKYLLEYLFTSASRNSINNIQRLPYVNMHQIENVTRVLFDVFKQYGGKNIDLPASSVQNICRSTCTNCIKLVDSQGSLMVLPCNNRNVLAKFVSLGRSTTWLRCYSSHKSVNCKSYSCDFDIITPIDLRKDQNYLPEAEILLILDEIRNSFVNLLPSNFTLYISHSSILEAIFEECDILSHSSYVSLISGYLPMDDRKALLSFYMKSKPFDKYLKILGTRGNLMDGSWNSAFSNFFRKPDLNQKVQKAIDELRNICRTAQRLGLTANLIFDPKCLLSNCQKKTGMLAELHYKVPSQRESVKVALAGRYDDYLNRVYSKVPMIRAKRFGVGITALLDNFKRVLDMSKPDAAEHVTVCYFSKTMPVQAVEVFKRLHSAKIPCSFIKMQSEKHQIEFCGKNDIACCILLKSNMIKNKILIRYRNSNRVIDINDVVPAVEIVLYCKRNWRLVVTKPIHFEAPIFFLTVPGLTEDEQFKCSIKILHKKDKMQDSIIFVVNSTKDLIKSFIDHCKMDEVIYNWFITLEYPFKTVCELLSEHNKEQVIFFNISDTDAIHIKDMFVFKTNRTLKKQSFISETLAVSPVAAYRRL</sequence>
<dbReference type="Pfam" id="PF00069">
    <property type="entry name" value="Pkinase"/>
    <property type="match status" value="2"/>
</dbReference>
<dbReference type="Gene3D" id="3.30.200.20">
    <property type="entry name" value="Phosphorylase Kinase, domain 1"/>
    <property type="match status" value="1"/>
</dbReference>
<dbReference type="GO" id="GO:1990625">
    <property type="term" value="P:negative regulation of cytoplasmic translational initiation in response to stress"/>
    <property type="evidence" value="ECO:0007669"/>
    <property type="project" value="TreeGrafter"/>
</dbReference>
<dbReference type="EMBL" id="GEZM01071089">
    <property type="protein sequence ID" value="JAV66087.1"/>
    <property type="molecule type" value="Transcribed_RNA"/>
</dbReference>
<dbReference type="Gene3D" id="3.30.930.10">
    <property type="entry name" value="Bira Bifunctional Protein, Domain 2"/>
    <property type="match status" value="1"/>
</dbReference>
<dbReference type="PROSITE" id="PS00108">
    <property type="entry name" value="PROTEIN_KINASE_ST"/>
    <property type="match status" value="1"/>
</dbReference>